<dbReference type="AlphaFoldDB" id="A0A0J8TXN3"/>
<dbReference type="OrthoDB" id="4762915at2"/>
<reference evidence="1 2" key="1">
    <citation type="submission" date="2015-06" db="EMBL/GenBank/DDBJ databases">
        <title>Genome sequence of Mycobacterium conceptionense strain MLE.</title>
        <authorList>
            <person name="Greninger A.L."/>
            <person name="Cunningham G."/>
            <person name="Chiu C.Y."/>
            <person name="Miller S."/>
        </authorList>
    </citation>
    <scope>NUCLEOTIDE SEQUENCE [LARGE SCALE GENOMIC DNA]</scope>
    <source>
        <strain evidence="1 2">MLE</strain>
    </source>
</reference>
<protein>
    <submittedName>
        <fullName evidence="1">Uncharacterized protein</fullName>
    </submittedName>
</protein>
<evidence type="ECO:0000313" key="2">
    <source>
        <dbReference type="Proteomes" id="UP000037594"/>
    </source>
</evidence>
<name>A0A0J8TXN3_9MYCO</name>
<evidence type="ECO:0000313" key="1">
    <source>
        <dbReference type="EMBL" id="KMV13922.1"/>
    </source>
</evidence>
<dbReference type="PATRIC" id="fig|451644.5.peg.6692"/>
<sequence length="103" mass="11572">MSSVDQARAFIAANGGELTEVGERYAGWTAVSYEYSWFKHSTIYFTVVAADPDGELWQYTVGSNYEYGTEVSGDPIPVTAVAETKQVVTYRPRLVRRPRPTER</sequence>
<accession>A0A0J8TXN3</accession>
<dbReference type="RefSeq" id="WP_048896505.1">
    <property type="nucleotide sequence ID" value="NZ_LFOD01000064.1"/>
</dbReference>
<dbReference type="Proteomes" id="UP000037594">
    <property type="component" value="Unassembled WGS sequence"/>
</dbReference>
<dbReference type="EMBL" id="LFOD01000064">
    <property type="protein sequence ID" value="KMV13922.1"/>
    <property type="molecule type" value="Genomic_DNA"/>
</dbReference>
<gene>
    <name evidence="1" type="ORF">ACT17_32590</name>
</gene>
<proteinExistence type="predicted"/>
<organism evidence="1 2">
    <name type="scientific">Mycolicibacterium conceptionense</name>
    <dbReference type="NCBI Taxonomy" id="451644"/>
    <lineage>
        <taxon>Bacteria</taxon>
        <taxon>Bacillati</taxon>
        <taxon>Actinomycetota</taxon>
        <taxon>Actinomycetes</taxon>
        <taxon>Mycobacteriales</taxon>
        <taxon>Mycobacteriaceae</taxon>
        <taxon>Mycolicibacterium</taxon>
    </lineage>
</organism>
<comment type="caution">
    <text evidence="1">The sequence shown here is derived from an EMBL/GenBank/DDBJ whole genome shotgun (WGS) entry which is preliminary data.</text>
</comment>